<feature type="domain" description="ATPase AAA-type core" evidence="1">
    <location>
        <begin position="145"/>
        <end position="286"/>
    </location>
</feature>
<dbReference type="Gene3D" id="3.40.1360.10">
    <property type="match status" value="1"/>
</dbReference>
<dbReference type="GO" id="GO:0005524">
    <property type="term" value="F:ATP binding"/>
    <property type="evidence" value="ECO:0007669"/>
    <property type="project" value="UniProtKB-KW"/>
</dbReference>
<dbReference type="EMBL" id="CP029077">
    <property type="protein sequence ID" value="QED23004.1"/>
    <property type="molecule type" value="Genomic_DNA"/>
</dbReference>
<dbReference type="Pfam" id="PF13304">
    <property type="entry name" value="AAA_21"/>
    <property type="match status" value="1"/>
</dbReference>
<proteinExistence type="predicted"/>
<evidence type="ECO:0000313" key="3">
    <source>
        <dbReference type="Proteomes" id="UP000321934"/>
    </source>
</evidence>
<dbReference type="RefSeq" id="WP_146820306.1">
    <property type="nucleotide sequence ID" value="NZ_CP029077.1"/>
</dbReference>
<dbReference type="Gene3D" id="3.40.50.300">
    <property type="entry name" value="P-loop containing nucleotide triphosphate hydrolases"/>
    <property type="match status" value="1"/>
</dbReference>
<keyword evidence="2" id="KW-0547">Nucleotide-binding</keyword>
<dbReference type="CDD" id="cd00267">
    <property type="entry name" value="ABC_ATPase"/>
    <property type="match status" value="1"/>
</dbReference>
<evidence type="ECO:0000259" key="1">
    <source>
        <dbReference type="Pfam" id="PF13304"/>
    </source>
</evidence>
<dbReference type="AlphaFoldDB" id="A0A5B8XF05"/>
<dbReference type="InterPro" id="IPR027417">
    <property type="entry name" value="P-loop_NTPase"/>
</dbReference>
<dbReference type="PANTHER" id="PTHR43581:SF4">
    <property type="entry name" value="ATP_GTP PHOSPHATASE"/>
    <property type="match status" value="1"/>
</dbReference>
<accession>A0A5B8XF05</accession>
<gene>
    <name evidence="2" type="ORF">Deia_00196</name>
</gene>
<dbReference type="InterPro" id="IPR051396">
    <property type="entry name" value="Bact_Antivir_Def_Nuclease"/>
</dbReference>
<dbReference type="SUPFAM" id="SSF52540">
    <property type="entry name" value="P-loop containing nucleoside triphosphate hydrolases"/>
    <property type="match status" value="1"/>
</dbReference>
<sequence>MNKITTISIPNNIDDDIGKFFRNKNFIWKNIPTLAVITGLNGSGKSKLLRFIYEKYSLAYHNNNKYNQVDYFEEQNPDFFDNTNLKEDIDVENRCNIRYLTIASSMHNFTKESGIKNYLDNYNDASCVIGDRIEAQTLYEICQSRRLYEENKPEYHKYIGLKKLPKEPWNVINDIFQSFNLSIRFQLDIERYKRINNKGIKDVLIRFVKNDSKYTFSNLSPGEKIAYRIALWKFGLVKSNEQNVILLDEPDAFLNPSLIKHFFYTLNEYYIKVGTQIIIVTHNPILANLAPENSLFWMQDGRIIKKNKKNIINILADGLFTANDIQGIFKIFQKDYNVPNLVILCEGVDDEITLREWFPDGEKIAIIDCKSADNIAMFTKLPYSANHDKKPNILCLLDNDKKGRKVEKIIQSMIKNSGNCGNLIYILRVSNVEGDRMEEVLIDNSKVQNLKSNILKYL</sequence>
<organism evidence="2 3">
    <name type="scientific">Candidatus Deianiraea vastatrix</name>
    <dbReference type="NCBI Taxonomy" id="2163644"/>
    <lineage>
        <taxon>Bacteria</taxon>
        <taxon>Pseudomonadati</taxon>
        <taxon>Pseudomonadota</taxon>
        <taxon>Alphaproteobacteria</taxon>
        <taxon>Rickettsiales</taxon>
        <taxon>Candidatus Deianiraeaceae</taxon>
        <taxon>Candidatus Deianiraea</taxon>
    </lineage>
</organism>
<dbReference type="OrthoDB" id="9789856at2"/>
<dbReference type="SUPFAM" id="SSF110455">
    <property type="entry name" value="Toprim domain"/>
    <property type="match status" value="1"/>
</dbReference>
<reference evidence="2 3" key="1">
    <citation type="journal article" date="2019" name="ISME J.">
        <title>Deianiraea, an extracellular bacterium associated with the ciliate Paramecium, suggests an alternative scenario for the evolution of Rickettsiales.</title>
        <authorList>
            <person name="Castelli M."/>
            <person name="Sabaneyeva E."/>
            <person name="Lanzoni O."/>
            <person name="Lebedeva N."/>
            <person name="Floriano A.M."/>
            <person name="Gaiarsa S."/>
            <person name="Benken K."/>
            <person name="Modeo L."/>
            <person name="Bandi C."/>
            <person name="Potekhin A."/>
            <person name="Sassera D."/>
            <person name="Petroni G."/>
        </authorList>
    </citation>
    <scope>NUCLEOTIDE SEQUENCE [LARGE SCALE GENOMIC DNA]</scope>
    <source>
        <strain evidence="2">CyL4-1</strain>
    </source>
</reference>
<name>A0A5B8XF05_9RICK</name>
<dbReference type="GO" id="GO:0016887">
    <property type="term" value="F:ATP hydrolysis activity"/>
    <property type="evidence" value="ECO:0007669"/>
    <property type="project" value="InterPro"/>
</dbReference>
<keyword evidence="2" id="KW-0067">ATP-binding</keyword>
<protein>
    <submittedName>
        <fullName evidence="2">ABC transporter ATP-binding protein</fullName>
    </submittedName>
</protein>
<evidence type="ECO:0000313" key="2">
    <source>
        <dbReference type="EMBL" id="QED23004.1"/>
    </source>
</evidence>
<keyword evidence="3" id="KW-1185">Reference proteome</keyword>
<dbReference type="Proteomes" id="UP000321934">
    <property type="component" value="Chromosome"/>
</dbReference>
<dbReference type="PANTHER" id="PTHR43581">
    <property type="entry name" value="ATP/GTP PHOSPHATASE"/>
    <property type="match status" value="1"/>
</dbReference>
<dbReference type="InterPro" id="IPR003959">
    <property type="entry name" value="ATPase_AAA_core"/>
</dbReference>